<name>A0ABW3RCT9_9FLAO</name>
<comment type="caution">
    <text evidence="8">The sequence shown here is derived from an EMBL/GenBank/DDBJ whole genome shotgun (WGS) entry which is preliminary data.</text>
</comment>
<feature type="region of interest" description="Disordered" evidence="5">
    <location>
        <begin position="95"/>
        <end position="125"/>
    </location>
</feature>
<evidence type="ECO:0000256" key="1">
    <source>
        <dbReference type="ARBA" id="ARBA00006429"/>
    </source>
</evidence>
<proteinExistence type="inferred from homology"/>
<dbReference type="NCBIfam" id="TIGR04183">
    <property type="entry name" value="Por_Secre_tail"/>
    <property type="match status" value="1"/>
</dbReference>
<dbReference type="SUPFAM" id="SSF54060">
    <property type="entry name" value="His-Me finger endonucleases"/>
    <property type="match status" value="1"/>
</dbReference>
<feature type="region of interest" description="Disordered" evidence="5">
    <location>
        <begin position="271"/>
        <end position="291"/>
    </location>
</feature>
<dbReference type="Gene3D" id="2.60.40.10">
    <property type="entry name" value="Immunoglobulins"/>
    <property type="match status" value="1"/>
</dbReference>
<evidence type="ECO:0000256" key="6">
    <source>
        <dbReference type="SAM" id="SignalP"/>
    </source>
</evidence>
<dbReference type="PANTHER" id="PTHR33607:SF2">
    <property type="entry name" value="ENDONUCLEASE-1"/>
    <property type="match status" value="1"/>
</dbReference>
<dbReference type="RefSeq" id="WP_311939694.1">
    <property type="nucleotide sequence ID" value="NZ_JAVSCK010000003.1"/>
</dbReference>
<keyword evidence="4" id="KW-0378">Hydrolase</keyword>
<protein>
    <submittedName>
        <fullName evidence="8">Endonuclease</fullName>
    </submittedName>
</protein>
<dbReference type="InterPro" id="IPR007346">
    <property type="entry name" value="Endonuclease-I"/>
</dbReference>
<dbReference type="SUPFAM" id="SSF49265">
    <property type="entry name" value="Fibronectin type III"/>
    <property type="match status" value="1"/>
</dbReference>
<keyword evidence="9" id="KW-1185">Reference proteome</keyword>
<dbReference type="Pfam" id="PF18962">
    <property type="entry name" value="Por_Secre_tail"/>
    <property type="match status" value="1"/>
</dbReference>
<dbReference type="InterPro" id="IPR026444">
    <property type="entry name" value="Secre_tail"/>
</dbReference>
<dbReference type="Pfam" id="PF00041">
    <property type="entry name" value="fn3"/>
    <property type="match status" value="1"/>
</dbReference>
<feature type="signal peptide" evidence="6">
    <location>
        <begin position="1"/>
        <end position="17"/>
    </location>
</feature>
<comment type="similarity">
    <text evidence="1">Belongs to the EndA/NucM nuclease family.</text>
</comment>
<feature type="chain" id="PRO_5047462404" evidence="6">
    <location>
        <begin position="18"/>
        <end position="603"/>
    </location>
</feature>
<keyword evidence="8" id="KW-0255">Endonuclease</keyword>
<dbReference type="GO" id="GO:0004519">
    <property type="term" value="F:endonuclease activity"/>
    <property type="evidence" value="ECO:0007669"/>
    <property type="project" value="UniProtKB-KW"/>
</dbReference>
<dbReference type="SMART" id="SM00060">
    <property type="entry name" value="FN3"/>
    <property type="match status" value="1"/>
</dbReference>
<dbReference type="PANTHER" id="PTHR33607">
    <property type="entry name" value="ENDONUCLEASE-1"/>
    <property type="match status" value="1"/>
</dbReference>
<reference evidence="9" key="1">
    <citation type="journal article" date="2019" name="Int. J. Syst. Evol. Microbiol.">
        <title>The Global Catalogue of Microorganisms (GCM) 10K type strain sequencing project: providing services to taxonomists for standard genome sequencing and annotation.</title>
        <authorList>
            <consortium name="The Broad Institute Genomics Platform"/>
            <consortium name="The Broad Institute Genome Sequencing Center for Infectious Disease"/>
            <person name="Wu L."/>
            <person name="Ma J."/>
        </authorList>
    </citation>
    <scope>NUCLEOTIDE SEQUENCE [LARGE SCALE GENOMIC DNA]</scope>
    <source>
        <strain evidence="9">CCUG 63246</strain>
    </source>
</reference>
<evidence type="ECO:0000256" key="5">
    <source>
        <dbReference type="SAM" id="MobiDB-lite"/>
    </source>
</evidence>
<evidence type="ECO:0000256" key="4">
    <source>
        <dbReference type="ARBA" id="ARBA00022801"/>
    </source>
</evidence>
<organism evidence="8 9">
    <name type="scientific">Hwangdonia seohaensis</name>
    <dbReference type="NCBI Taxonomy" id="1240727"/>
    <lineage>
        <taxon>Bacteria</taxon>
        <taxon>Pseudomonadati</taxon>
        <taxon>Bacteroidota</taxon>
        <taxon>Flavobacteriia</taxon>
        <taxon>Flavobacteriales</taxon>
        <taxon>Flavobacteriaceae</taxon>
        <taxon>Hwangdonia</taxon>
    </lineage>
</organism>
<dbReference type="Pfam" id="PF04231">
    <property type="entry name" value="Endonuclease_1"/>
    <property type="match status" value="1"/>
</dbReference>
<dbReference type="CDD" id="cd00063">
    <property type="entry name" value="FN3"/>
    <property type="match status" value="1"/>
</dbReference>
<gene>
    <name evidence="8" type="ORF">ACFQ2E_10460</name>
</gene>
<sequence length="603" mass="65567">MKHLYFLFFLIASISFAQLTPPANLQAYYTDVDFSQTQMDLFNDLATKTVAKHTNFLSYTPGIWEADKITDEDPLNSANVLLIYGYNDGDGNHVTDRSRSKTLNGGTNGVHWNREHTFPNSLGNPRLDTNGTNNAPYADAHNLRPSDIQMNQDRGNRKFDDGSGNATEVGSNWYPGDEWKGDVARIIMYMYLRYGSQCLPSYVTVGTTNSVDSNMINLLLQWNADDPVSTIEDARNTYHENTSNTYAQGNRNPFIDNPYLATVIWGGSPATNRWGSNPPADTEAPTTPTNLMASNETATTVDLDWTASTDNVGVTAYNIYVDNAYYVSTNSSATSFTVTGLSSETTYEFAVLATDLANNTSPLSQPVNATTLAAGGGNACAFETFQNMPAAHSQYLDRMWTGDDGGTWVATEARTDQVLNNRAIAIDIRGSTAGSVTSPNLPNGVGSLTVSTQRAFSGGTGALEVEVNGNLVGTIPYDDTVQTTTISDINVTGNVIITISESTSGGDRVIIDDLTWTCYPALSTEDENLNNLKIFPNPLNGPILNISTVENIKYTIYNILGKPILSGVLDRNNQTINVSNLNRGIFIIKMDSDKGSISKKLIK</sequence>
<keyword evidence="3 6" id="KW-0732">Signal</keyword>
<evidence type="ECO:0000313" key="9">
    <source>
        <dbReference type="Proteomes" id="UP001597163"/>
    </source>
</evidence>
<feature type="domain" description="Fibronectin type-III" evidence="7">
    <location>
        <begin position="287"/>
        <end position="374"/>
    </location>
</feature>
<evidence type="ECO:0000256" key="2">
    <source>
        <dbReference type="ARBA" id="ARBA00022722"/>
    </source>
</evidence>
<dbReference type="InterPro" id="IPR003961">
    <property type="entry name" value="FN3_dom"/>
</dbReference>
<evidence type="ECO:0000313" key="8">
    <source>
        <dbReference type="EMBL" id="MFD1162841.1"/>
    </source>
</evidence>
<dbReference type="InterPro" id="IPR013783">
    <property type="entry name" value="Ig-like_fold"/>
</dbReference>
<dbReference type="PROSITE" id="PS50853">
    <property type="entry name" value="FN3"/>
    <property type="match status" value="1"/>
</dbReference>
<dbReference type="Proteomes" id="UP001597163">
    <property type="component" value="Unassembled WGS sequence"/>
</dbReference>
<accession>A0ABW3RCT9</accession>
<feature type="compositionally biased region" description="Low complexity" evidence="5">
    <location>
        <begin position="278"/>
        <end position="289"/>
    </location>
</feature>
<dbReference type="EMBL" id="JBHTLJ010000003">
    <property type="protein sequence ID" value="MFD1162841.1"/>
    <property type="molecule type" value="Genomic_DNA"/>
</dbReference>
<keyword evidence="2" id="KW-0540">Nuclease</keyword>
<evidence type="ECO:0000256" key="3">
    <source>
        <dbReference type="ARBA" id="ARBA00022729"/>
    </source>
</evidence>
<evidence type="ECO:0000259" key="7">
    <source>
        <dbReference type="PROSITE" id="PS50853"/>
    </source>
</evidence>
<dbReference type="InterPro" id="IPR036116">
    <property type="entry name" value="FN3_sf"/>
</dbReference>
<dbReference type="InterPro" id="IPR044925">
    <property type="entry name" value="His-Me_finger_sf"/>
</dbReference>